<dbReference type="OrthoDB" id="1727522at2759"/>
<dbReference type="SUPFAM" id="SSF48371">
    <property type="entry name" value="ARM repeat"/>
    <property type="match status" value="1"/>
</dbReference>
<dbReference type="GO" id="GO:0005737">
    <property type="term" value="C:cytoplasm"/>
    <property type="evidence" value="ECO:0007669"/>
    <property type="project" value="TreeGrafter"/>
</dbReference>
<dbReference type="EMBL" id="LSSK01000673">
    <property type="protein sequence ID" value="OMH82399.1"/>
    <property type="molecule type" value="Genomic_DNA"/>
</dbReference>
<dbReference type="AlphaFoldDB" id="A0A1R1PN62"/>
<evidence type="ECO:0000313" key="3">
    <source>
        <dbReference type="EMBL" id="OMH83468.1"/>
    </source>
</evidence>
<reference evidence="2" key="1">
    <citation type="submission" date="2017-01" db="EMBL/GenBank/DDBJ databases">
        <authorList>
            <person name="Mah S.A."/>
            <person name="Swanson W.J."/>
            <person name="Moy G.W."/>
            <person name="Vacquier V.D."/>
        </authorList>
    </citation>
    <scope>NUCLEOTIDE SEQUENCE [LARGE SCALE GENOMIC DNA]</scope>
    <source>
        <strain evidence="2">COL-18-3</strain>
    </source>
</reference>
<gene>
    <name evidence="3" type="ORF">AX774_g3024</name>
    <name evidence="2" type="ORF">AX774_g4124</name>
</gene>
<accession>A0A1R1PN62</accession>
<dbReference type="PANTHER" id="PTHR14208:SF2">
    <property type="entry name" value="PROTEIN KRASAVIETZ"/>
    <property type="match status" value="1"/>
</dbReference>
<protein>
    <submittedName>
        <fullName evidence="2">Basic leucine zipper and W2 domain-containing protein 1</fullName>
    </submittedName>
</protein>
<dbReference type="EMBL" id="LSSK01000404">
    <property type="protein sequence ID" value="OMH83468.1"/>
    <property type="molecule type" value="Genomic_DNA"/>
</dbReference>
<dbReference type="GO" id="GO:0016020">
    <property type="term" value="C:membrane"/>
    <property type="evidence" value="ECO:0007669"/>
    <property type="project" value="TreeGrafter"/>
</dbReference>
<evidence type="ECO:0000313" key="2">
    <source>
        <dbReference type="EMBL" id="OMH82399.1"/>
    </source>
</evidence>
<organism evidence="2 4">
    <name type="scientific">Zancudomyces culisetae</name>
    <name type="common">Gut fungus</name>
    <name type="synonym">Smittium culisetae</name>
    <dbReference type="NCBI Taxonomy" id="1213189"/>
    <lineage>
        <taxon>Eukaryota</taxon>
        <taxon>Fungi</taxon>
        <taxon>Fungi incertae sedis</taxon>
        <taxon>Zoopagomycota</taxon>
        <taxon>Kickxellomycotina</taxon>
        <taxon>Harpellomycetes</taxon>
        <taxon>Harpellales</taxon>
        <taxon>Legeriomycetaceae</taxon>
        <taxon>Zancudomyces</taxon>
    </lineage>
</organism>
<keyword evidence="4" id="KW-1185">Reference proteome</keyword>
<evidence type="ECO:0000259" key="1">
    <source>
        <dbReference type="PROSITE" id="PS51363"/>
    </source>
</evidence>
<dbReference type="InterPro" id="IPR057397">
    <property type="entry name" value="HEAT_5MP1_2"/>
</dbReference>
<dbReference type="PANTHER" id="PTHR14208">
    <property type="entry name" value="BASIC LEUCINE ZIPPER AND W2 DOMAIN-CONTAINING PROTEIN"/>
    <property type="match status" value="1"/>
</dbReference>
<dbReference type="InterPro" id="IPR051245">
    <property type="entry name" value="eIF5-mimic_regulator"/>
</dbReference>
<reference evidence="4" key="2">
    <citation type="submission" date="2017-01" db="EMBL/GenBank/DDBJ databases">
        <authorList>
            <person name="Wang Y."/>
            <person name="White M."/>
            <person name="Kvist S."/>
            <person name="Moncalvo J.-M."/>
        </authorList>
    </citation>
    <scope>NUCLEOTIDE SEQUENCE [LARGE SCALE GENOMIC DNA]</scope>
    <source>
        <strain evidence="4">COL-18-3</strain>
    </source>
</reference>
<dbReference type="InterPro" id="IPR016024">
    <property type="entry name" value="ARM-type_fold"/>
</dbReference>
<name>A0A1R1PN62_ZANCU</name>
<dbReference type="PROSITE" id="PS51363">
    <property type="entry name" value="W2"/>
    <property type="match status" value="1"/>
</dbReference>
<dbReference type="InterPro" id="IPR003307">
    <property type="entry name" value="W2_domain"/>
</dbReference>
<comment type="caution">
    <text evidence="2">The sequence shown here is derived from an EMBL/GenBank/DDBJ whole genome shotgun (WGS) entry which is preliminary data.</text>
</comment>
<dbReference type="SMART" id="SM00515">
    <property type="entry name" value="eIF5C"/>
    <property type="match status" value="1"/>
</dbReference>
<dbReference type="Pfam" id="PF02020">
    <property type="entry name" value="W2"/>
    <property type="match status" value="1"/>
</dbReference>
<dbReference type="Proteomes" id="UP000188320">
    <property type="component" value="Unassembled WGS sequence"/>
</dbReference>
<sequence>MARGLIGFESIKVLQKEHLNKDGYGLTVLTGIMRAYLGEKSIESLFVALEKIKADSLLDFFPFNKRMDEYFVRHFEAEDMRAVIDYVAARKAESARDAVYSDLFERLQSGASAEDLAKAARRAMTAHSFTPAQMATLLWDAILSYLRSSSDLVAEQQQFIAEVRKYSDSLLVFTDSAKAEMALLQHLQKSFYEDASLMKFFASVVRVFYEEDVLSNDAILFWAKKGALSQGKSTFMKQMSKFIDYLEQQSE</sequence>
<proteinExistence type="predicted"/>
<feature type="domain" description="W2" evidence="1">
    <location>
        <begin position="89"/>
        <end position="251"/>
    </location>
</feature>
<dbReference type="Gene3D" id="1.25.40.180">
    <property type="match status" value="1"/>
</dbReference>
<evidence type="ECO:0000313" key="4">
    <source>
        <dbReference type="Proteomes" id="UP000188320"/>
    </source>
</evidence>
<dbReference type="Pfam" id="PF25504">
    <property type="entry name" value="HEAT_5MP1_2"/>
    <property type="match status" value="1"/>
</dbReference>